<evidence type="ECO:0000313" key="3">
    <source>
        <dbReference type="Proteomes" id="UP000012073"/>
    </source>
</evidence>
<dbReference type="Proteomes" id="UP000012073">
    <property type="component" value="Unassembled WGS sequence"/>
</dbReference>
<organism evidence="2 3">
    <name type="scientific">Chondrus crispus</name>
    <name type="common">Carrageen Irish moss</name>
    <name type="synonym">Polymorpha crispa</name>
    <dbReference type="NCBI Taxonomy" id="2769"/>
    <lineage>
        <taxon>Eukaryota</taxon>
        <taxon>Rhodophyta</taxon>
        <taxon>Florideophyceae</taxon>
        <taxon>Rhodymeniophycidae</taxon>
        <taxon>Gigartinales</taxon>
        <taxon>Gigartinaceae</taxon>
        <taxon>Chondrus</taxon>
    </lineage>
</organism>
<feature type="region of interest" description="Disordered" evidence="1">
    <location>
        <begin position="1"/>
        <end position="41"/>
    </location>
</feature>
<reference evidence="3" key="1">
    <citation type="journal article" date="2013" name="Proc. Natl. Acad. Sci. U.S.A.">
        <title>Genome structure and metabolic features in the red seaweed Chondrus crispus shed light on evolution of the Archaeplastida.</title>
        <authorList>
            <person name="Collen J."/>
            <person name="Porcel B."/>
            <person name="Carre W."/>
            <person name="Ball S.G."/>
            <person name="Chaparro C."/>
            <person name="Tonon T."/>
            <person name="Barbeyron T."/>
            <person name="Michel G."/>
            <person name="Noel B."/>
            <person name="Valentin K."/>
            <person name="Elias M."/>
            <person name="Artiguenave F."/>
            <person name="Arun A."/>
            <person name="Aury J.M."/>
            <person name="Barbosa-Neto J.F."/>
            <person name="Bothwell J.H."/>
            <person name="Bouget F.Y."/>
            <person name="Brillet L."/>
            <person name="Cabello-Hurtado F."/>
            <person name="Capella-Gutierrez S."/>
            <person name="Charrier B."/>
            <person name="Cladiere L."/>
            <person name="Cock J.M."/>
            <person name="Coelho S.M."/>
            <person name="Colleoni C."/>
            <person name="Czjzek M."/>
            <person name="Da Silva C."/>
            <person name="Delage L."/>
            <person name="Denoeud F."/>
            <person name="Deschamps P."/>
            <person name="Dittami S.M."/>
            <person name="Gabaldon T."/>
            <person name="Gachon C.M."/>
            <person name="Groisillier A."/>
            <person name="Herve C."/>
            <person name="Jabbari K."/>
            <person name="Katinka M."/>
            <person name="Kloareg B."/>
            <person name="Kowalczyk N."/>
            <person name="Labadie K."/>
            <person name="Leblanc C."/>
            <person name="Lopez P.J."/>
            <person name="McLachlan D.H."/>
            <person name="Meslet-Cladiere L."/>
            <person name="Moustafa A."/>
            <person name="Nehr Z."/>
            <person name="Nyvall Collen P."/>
            <person name="Panaud O."/>
            <person name="Partensky F."/>
            <person name="Poulain J."/>
            <person name="Rensing S.A."/>
            <person name="Rousvoal S."/>
            <person name="Samson G."/>
            <person name="Symeonidi A."/>
            <person name="Weissenbach J."/>
            <person name="Zambounis A."/>
            <person name="Wincker P."/>
            <person name="Boyen C."/>
        </authorList>
    </citation>
    <scope>NUCLEOTIDE SEQUENCE [LARGE SCALE GENOMIC DNA]</scope>
    <source>
        <strain evidence="3">cv. Stackhouse</strain>
    </source>
</reference>
<proteinExistence type="predicted"/>
<dbReference type="RefSeq" id="XP_005717501.1">
    <property type="nucleotide sequence ID" value="XM_005717444.1"/>
</dbReference>
<dbReference type="GeneID" id="17325218"/>
<evidence type="ECO:0000313" key="2">
    <source>
        <dbReference type="EMBL" id="CDF37630.1"/>
    </source>
</evidence>
<accession>R7QJP7</accession>
<protein>
    <submittedName>
        <fullName evidence="2">Uncharacterized protein</fullName>
    </submittedName>
</protein>
<dbReference type="AlphaFoldDB" id="R7QJP7"/>
<gene>
    <name evidence="2" type="ORF">CHC_T00005826001</name>
</gene>
<dbReference type="Gramene" id="CDF37630">
    <property type="protein sequence ID" value="CDF37630"/>
    <property type="gene ID" value="CHC_T00005826001"/>
</dbReference>
<evidence type="ECO:0000256" key="1">
    <source>
        <dbReference type="SAM" id="MobiDB-lite"/>
    </source>
</evidence>
<dbReference type="KEGG" id="ccp:CHC_T00005826001"/>
<keyword evidence="3" id="KW-1185">Reference proteome</keyword>
<sequence>MAACYSPWEDRKLVPDVNTSPHRTSTRPHPPTSAHIRPHPPAFAHIRPHTHTHTHTRIRTHRYTTIIITFDFPLVDNLQVDTYVNTWSHSSSRGNDFTASRTTVVRFYTAVLPPKKHN</sequence>
<dbReference type="EMBL" id="HG001857">
    <property type="protein sequence ID" value="CDF37630.1"/>
    <property type="molecule type" value="Genomic_DNA"/>
</dbReference>
<name>R7QJP7_CHOCR</name>